<dbReference type="Gene3D" id="1.25.40.10">
    <property type="entry name" value="Tetratricopeptide repeat domain"/>
    <property type="match status" value="5"/>
</dbReference>
<dbReference type="PANTHER" id="PTHR47926">
    <property type="entry name" value="PENTATRICOPEPTIDE REPEAT-CONTAINING PROTEIN"/>
    <property type="match status" value="1"/>
</dbReference>
<dbReference type="OrthoDB" id="879807at2759"/>
<evidence type="ECO:0000256" key="1">
    <source>
        <dbReference type="ARBA" id="ARBA00022737"/>
    </source>
</evidence>
<keyword evidence="3" id="KW-1185">Reference proteome</keyword>
<accession>A0A1S4DYI5</accession>
<dbReference type="InterPro" id="IPR002885">
    <property type="entry name" value="PPR_rpt"/>
</dbReference>
<dbReference type="PANTHER" id="PTHR47926:SF540">
    <property type="entry name" value="PENTATRICOPEPTIDE REPEAT-CONTAINING PROTEIN"/>
    <property type="match status" value="1"/>
</dbReference>
<dbReference type="SMR" id="A0A1S4DYI5"/>
<dbReference type="SUPFAM" id="SSF48452">
    <property type="entry name" value="TPR-like"/>
    <property type="match status" value="1"/>
</dbReference>
<dbReference type="FunFam" id="1.25.40.10:FF:000996">
    <property type="entry name" value="Small kernel1"/>
    <property type="match status" value="1"/>
</dbReference>
<keyword evidence="1" id="KW-0677">Repeat</keyword>
<name>A0A1S4DYI5_CUCME</name>
<dbReference type="InterPro" id="IPR046960">
    <property type="entry name" value="PPR_At4g14850-like_plant"/>
</dbReference>
<proteinExistence type="predicted"/>
<evidence type="ECO:0000313" key="4">
    <source>
        <dbReference type="RefSeq" id="XP_016901032.1"/>
    </source>
</evidence>
<reference evidence="3" key="2">
    <citation type="submission" date="2025-05" db="UniProtKB">
        <authorList>
            <consortium name="RefSeq"/>
        </authorList>
    </citation>
    <scope>NUCLEOTIDE SEQUENCE [LARGE SCALE GENOMIC DNA]</scope>
</reference>
<reference evidence="4 5" key="1">
    <citation type="submission" date="2025-04" db="UniProtKB">
        <authorList>
            <consortium name="RefSeq"/>
        </authorList>
    </citation>
    <scope>IDENTIFICATION</scope>
</reference>
<gene>
    <name evidence="4 5" type="primary">LOC103492869</name>
</gene>
<dbReference type="Pfam" id="PF20431">
    <property type="entry name" value="E_motif"/>
    <property type="match status" value="1"/>
</dbReference>
<organism evidence="3 5">
    <name type="scientific">Cucumis melo</name>
    <name type="common">Muskmelon</name>
    <dbReference type="NCBI Taxonomy" id="3656"/>
    <lineage>
        <taxon>Eukaryota</taxon>
        <taxon>Viridiplantae</taxon>
        <taxon>Streptophyta</taxon>
        <taxon>Embryophyta</taxon>
        <taxon>Tracheophyta</taxon>
        <taxon>Spermatophyta</taxon>
        <taxon>Magnoliopsida</taxon>
        <taxon>eudicotyledons</taxon>
        <taxon>Gunneridae</taxon>
        <taxon>Pentapetalae</taxon>
        <taxon>rosids</taxon>
        <taxon>fabids</taxon>
        <taxon>Cucurbitales</taxon>
        <taxon>Cucurbitaceae</taxon>
        <taxon>Benincaseae</taxon>
        <taxon>Cucumis</taxon>
    </lineage>
</organism>
<dbReference type="Pfam" id="PF01535">
    <property type="entry name" value="PPR"/>
    <property type="match status" value="3"/>
</dbReference>
<dbReference type="RefSeq" id="XP_016901033.1">
    <property type="nucleotide sequence ID" value="XM_017045544.1"/>
</dbReference>
<dbReference type="InterPro" id="IPR011990">
    <property type="entry name" value="TPR-like_helical_dom_sf"/>
</dbReference>
<evidence type="ECO:0000313" key="5">
    <source>
        <dbReference type="RefSeq" id="XP_016901033.1"/>
    </source>
</evidence>
<dbReference type="RefSeq" id="XP_016901032.1">
    <property type="nucleotide sequence ID" value="XM_017045543.1"/>
</dbReference>
<feature type="repeat" description="PPR" evidence="2">
    <location>
        <begin position="407"/>
        <end position="441"/>
    </location>
</feature>
<evidence type="ECO:0000313" key="3">
    <source>
        <dbReference type="Proteomes" id="UP001652600"/>
    </source>
</evidence>
<feature type="repeat" description="PPR" evidence="2">
    <location>
        <begin position="94"/>
        <end position="128"/>
    </location>
</feature>
<feature type="repeat" description="PPR" evidence="2">
    <location>
        <begin position="164"/>
        <end position="198"/>
    </location>
</feature>
<evidence type="ECO:0000256" key="2">
    <source>
        <dbReference type="PROSITE-ProRule" id="PRU00708"/>
    </source>
</evidence>
<dbReference type="GO" id="GO:0009451">
    <property type="term" value="P:RNA modification"/>
    <property type="evidence" value="ECO:0007669"/>
    <property type="project" value="InterPro"/>
</dbReference>
<dbReference type="NCBIfam" id="TIGR00756">
    <property type="entry name" value="PPR"/>
    <property type="match status" value="4"/>
</dbReference>
<dbReference type="KEGG" id="cmo:103492869"/>
<dbReference type="GO" id="GO:0003723">
    <property type="term" value="F:RNA binding"/>
    <property type="evidence" value="ECO:0007669"/>
    <property type="project" value="InterPro"/>
</dbReference>
<dbReference type="GeneID" id="103492869"/>
<dbReference type="Pfam" id="PF13041">
    <property type="entry name" value="PPR_2"/>
    <property type="match status" value="2"/>
</dbReference>
<protein>
    <submittedName>
        <fullName evidence="4 5">Pentatricopeptide repeat-containing protein At3g12770-like</fullName>
    </submittedName>
</protein>
<dbReference type="InterPro" id="IPR046848">
    <property type="entry name" value="E_motif"/>
</dbReference>
<dbReference type="Proteomes" id="UP001652600">
    <property type="component" value="Chromosome 1"/>
</dbReference>
<dbReference type="eggNOG" id="KOG4197">
    <property type="taxonomic scope" value="Eukaryota"/>
</dbReference>
<dbReference type="AlphaFoldDB" id="A0A1S4DYI5"/>
<sequence>MNLVFVPKPCGLLISRCYSTLSRPDLCPSRCLLHFLQHAINHQSQKRIHQSHAQVITQGLEQNPFLITKLLSAYSSCGDLKELNLIFDLASIKTVHIWNSLISGYVKNGMFHGVFGRFNEMQKCNIVPDDFTLSILAKASNELGNVVVGKSIHGKSLRLGLISDIIVANSLISMYFKYGECKESLKLFNEMPERNSGSWNVLLAGYASFSDCFYAKEAWEAVRNMQMDGIKPDAFTISSLLHFCGHPNGKLSYGKELHCYIVKNKLDLDSGSKFHISCGLIDMYSRENNTIASRYVFDQIKSRNIYVWTAMVSGYAQNEDPDKALILFQEMQMKDGIVPNKISLISLLPACSLHAGLTNGKQIHGYAVRKEYLDDVTLCNALIDMYSKCGSLESAKNVFETDSFCKDVISWTTIILAYGLHGLAEESIRLYNDMVELSIKPDQITVVAVLSACGRCGLVSEGLQLYNTAVQEHKIEPTAEICAAVVDMLGNIGELDQAFSFIKTMMVEPGPSVWGALVSASIRYRNYEMLELAYRYLVELEPDNPSNFISLSNLYASASRWDMVAELRNTMKKRGLRKTPGCSWININTTTHCFHVADRTHPISNLIYGVLDHVFIVMKEPHCSDDIEFLI</sequence>
<feature type="repeat" description="PPR" evidence="2">
    <location>
        <begin position="304"/>
        <end position="339"/>
    </location>
</feature>
<dbReference type="PROSITE" id="PS51375">
    <property type="entry name" value="PPR"/>
    <property type="match status" value="4"/>
</dbReference>